<dbReference type="Pfam" id="PF00067">
    <property type="entry name" value="p450"/>
    <property type="match status" value="1"/>
</dbReference>
<dbReference type="EMBL" id="JAYMYQ010000001">
    <property type="protein sequence ID" value="KAK7362533.1"/>
    <property type="molecule type" value="Genomic_DNA"/>
</dbReference>
<evidence type="ECO:0000313" key="9">
    <source>
        <dbReference type="Proteomes" id="UP001367508"/>
    </source>
</evidence>
<protein>
    <recommendedName>
        <fullName evidence="10">Cytochrome P450</fullName>
    </recommendedName>
</protein>
<accession>A0AAN9N201</accession>
<dbReference type="PRINTS" id="PR00463">
    <property type="entry name" value="EP450I"/>
</dbReference>
<dbReference type="GO" id="GO:0020037">
    <property type="term" value="F:heme binding"/>
    <property type="evidence" value="ECO:0007669"/>
    <property type="project" value="InterPro"/>
</dbReference>
<name>A0AAN9N201_CANGL</name>
<dbReference type="PANTHER" id="PTHR24298">
    <property type="entry name" value="FLAVONOID 3'-MONOOXYGENASE-RELATED"/>
    <property type="match status" value="1"/>
</dbReference>
<dbReference type="InterPro" id="IPR002401">
    <property type="entry name" value="Cyt_P450_E_grp-I"/>
</dbReference>
<dbReference type="PRINTS" id="PR00385">
    <property type="entry name" value="P450"/>
</dbReference>
<dbReference type="GO" id="GO:0016020">
    <property type="term" value="C:membrane"/>
    <property type="evidence" value="ECO:0007669"/>
    <property type="project" value="UniProtKB-SubCell"/>
</dbReference>
<evidence type="ECO:0000256" key="6">
    <source>
        <dbReference type="ARBA" id="ARBA00023136"/>
    </source>
</evidence>
<evidence type="ECO:0000256" key="1">
    <source>
        <dbReference type="ARBA" id="ARBA00001971"/>
    </source>
</evidence>
<keyword evidence="9" id="KW-1185">Reference proteome</keyword>
<keyword evidence="7" id="KW-0349">Heme</keyword>
<comment type="caution">
    <text evidence="8">The sequence shown here is derived from an EMBL/GenBank/DDBJ whole genome shotgun (WGS) entry which is preliminary data.</text>
</comment>
<dbReference type="InterPro" id="IPR001128">
    <property type="entry name" value="Cyt_P450"/>
</dbReference>
<dbReference type="Proteomes" id="UP001367508">
    <property type="component" value="Unassembled WGS sequence"/>
</dbReference>
<dbReference type="InterPro" id="IPR051103">
    <property type="entry name" value="Plant_metabolite_P450s"/>
</dbReference>
<evidence type="ECO:0000256" key="7">
    <source>
        <dbReference type="PIRSR" id="PIRSR602401-1"/>
    </source>
</evidence>
<keyword evidence="3" id="KW-0812">Transmembrane</keyword>
<comment type="subcellular location">
    <subcellularLocation>
        <location evidence="2">Membrane</location>
        <topology evidence="2">Single-pass membrane protein</topology>
    </subcellularLocation>
</comment>
<organism evidence="8 9">
    <name type="scientific">Canavalia gladiata</name>
    <name type="common">Sword bean</name>
    <name type="synonym">Dolichos gladiatus</name>
    <dbReference type="NCBI Taxonomy" id="3824"/>
    <lineage>
        <taxon>Eukaryota</taxon>
        <taxon>Viridiplantae</taxon>
        <taxon>Streptophyta</taxon>
        <taxon>Embryophyta</taxon>
        <taxon>Tracheophyta</taxon>
        <taxon>Spermatophyta</taxon>
        <taxon>Magnoliopsida</taxon>
        <taxon>eudicotyledons</taxon>
        <taxon>Gunneridae</taxon>
        <taxon>Pentapetalae</taxon>
        <taxon>rosids</taxon>
        <taxon>fabids</taxon>
        <taxon>Fabales</taxon>
        <taxon>Fabaceae</taxon>
        <taxon>Papilionoideae</taxon>
        <taxon>50 kb inversion clade</taxon>
        <taxon>NPAAA clade</taxon>
        <taxon>indigoferoid/millettioid clade</taxon>
        <taxon>Phaseoleae</taxon>
        <taxon>Canavalia</taxon>
    </lineage>
</organism>
<evidence type="ECO:0000256" key="5">
    <source>
        <dbReference type="ARBA" id="ARBA00022989"/>
    </source>
</evidence>
<dbReference type="GO" id="GO:0005506">
    <property type="term" value="F:iron ion binding"/>
    <property type="evidence" value="ECO:0007669"/>
    <property type="project" value="InterPro"/>
</dbReference>
<keyword evidence="6" id="KW-0472">Membrane</keyword>
<evidence type="ECO:0000256" key="3">
    <source>
        <dbReference type="ARBA" id="ARBA00022692"/>
    </source>
</evidence>
<dbReference type="SUPFAM" id="SSF48264">
    <property type="entry name" value="Cytochrome P450"/>
    <property type="match status" value="1"/>
</dbReference>
<feature type="binding site" description="axial binding residue" evidence="7">
    <location>
        <position position="403"/>
    </location>
    <ligand>
        <name>heme</name>
        <dbReference type="ChEBI" id="CHEBI:30413"/>
    </ligand>
    <ligandPart>
        <name>Fe</name>
        <dbReference type="ChEBI" id="CHEBI:18248"/>
    </ligandPart>
</feature>
<reference evidence="8 9" key="1">
    <citation type="submission" date="2024-01" db="EMBL/GenBank/DDBJ databases">
        <title>The genomes of 5 underutilized Papilionoideae crops provide insights into root nodulation and disease resistanc.</title>
        <authorList>
            <person name="Jiang F."/>
        </authorList>
    </citation>
    <scope>NUCLEOTIDE SEQUENCE [LARGE SCALE GENOMIC DNA]</scope>
    <source>
        <strain evidence="8">LVBAO_FW01</strain>
        <tissue evidence="8">Leaves</tissue>
    </source>
</reference>
<evidence type="ECO:0000256" key="4">
    <source>
        <dbReference type="ARBA" id="ARBA00022723"/>
    </source>
</evidence>
<gene>
    <name evidence="8" type="ORF">VNO77_04649</name>
</gene>
<dbReference type="PANTHER" id="PTHR24298:SF800">
    <property type="entry name" value="CYTOCHROME P450 89A2-RELATED"/>
    <property type="match status" value="1"/>
</dbReference>
<dbReference type="CDD" id="cd11075">
    <property type="entry name" value="CYP77_89"/>
    <property type="match status" value="1"/>
</dbReference>
<evidence type="ECO:0000256" key="2">
    <source>
        <dbReference type="ARBA" id="ARBA00004167"/>
    </source>
</evidence>
<evidence type="ECO:0000313" key="8">
    <source>
        <dbReference type="EMBL" id="KAK7362533.1"/>
    </source>
</evidence>
<keyword evidence="5" id="KW-1133">Transmembrane helix</keyword>
<proteinExistence type="predicted"/>
<dbReference type="AlphaFoldDB" id="A0AAN9N201"/>
<sequence length="461" mass="53775">MEVWFITVVSICVCPPHIPIITNITWLLKSFEELEPSLLNLHAKYGPIITLRFGSRPLCSSPKRSILLRPPQISRHRHEIISSDQHSINSTGYGDTWRTLRRNLSSEILHPSRIKSFSRVRRSVLQTLLTLLKSDSNSNPSVKVIDHFLYAMFCLLVFMCFGERVTDEKIGDIERVLRQMLVGFSRFNILNFWPQISRILFHKRWEELLQCRNEQEDVLITLIRATKQAKEAGKNDEVVSYVDSLLDLQVPEEKGIEKRKLTEEEIVTLCTEFLTAGTDTTSTVLQWVMANLVKNPHVQERLLEEIKEMVGEREDKEVKEEDVQKMPYLKAVIYEALRRHPPGHFVLPHTVTKEIVLNDYLIPKNGMVNFMVANMGLDPKVWKDPMEFKPERFLNDPTFWRICPGYNLAMLHLALFLANLIWNFEWKVPEGGHVDLTEKEEFTVMMKYPLQVHLSSRIWNK</sequence>
<evidence type="ECO:0008006" key="10">
    <source>
        <dbReference type="Google" id="ProtNLM"/>
    </source>
</evidence>
<dbReference type="GO" id="GO:0016709">
    <property type="term" value="F:oxidoreductase activity, acting on paired donors, with incorporation or reduction of molecular oxygen, NAD(P)H as one donor, and incorporation of one atom of oxygen"/>
    <property type="evidence" value="ECO:0007669"/>
    <property type="project" value="TreeGrafter"/>
</dbReference>
<dbReference type="InterPro" id="IPR036396">
    <property type="entry name" value="Cyt_P450_sf"/>
</dbReference>
<keyword evidence="4 7" id="KW-0479">Metal-binding</keyword>
<keyword evidence="7" id="KW-0408">Iron</keyword>
<dbReference type="Gene3D" id="1.10.630.10">
    <property type="entry name" value="Cytochrome P450"/>
    <property type="match status" value="1"/>
</dbReference>
<comment type="cofactor">
    <cofactor evidence="1 7">
        <name>heme</name>
        <dbReference type="ChEBI" id="CHEBI:30413"/>
    </cofactor>
</comment>